<dbReference type="PANTHER" id="PTHR13774">
    <property type="entry name" value="PHENAZINE BIOSYNTHESIS PROTEIN"/>
    <property type="match status" value="1"/>
</dbReference>
<comment type="similarity">
    <text evidence="1">Belongs to the PhzF family.</text>
</comment>
<dbReference type="Gene3D" id="3.10.310.10">
    <property type="entry name" value="Diaminopimelate Epimerase, Chain A, domain 1"/>
    <property type="match status" value="2"/>
</dbReference>
<evidence type="ECO:0000256" key="2">
    <source>
        <dbReference type="ARBA" id="ARBA00023235"/>
    </source>
</evidence>
<protein>
    <submittedName>
        <fullName evidence="3">PhzF family phenazine biosynthesis protein</fullName>
    </submittedName>
</protein>
<gene>
    <name evidence="3" type="ORF">ACCI51_04465</name>
</gene>
<comment type="caution">
    <text evidence="3">The sequence shown here is derived from an EMBL/GenBank/DDBJ whole genome shotgun (WGS) entry which is preliminary data.</text>
</comment>
<name>A0ABV4NK27_9GAMM</name>
<evidence type="ECO:0000313" key="4">
    <source>
        <dbReference type="Proteomes" id="UP001569414"/>
    </source>
</evidence>
<dbReference type="PIRSF" id="PIRSF016184">
    <property type="entry name" value="PhzC_PhzF"/>
    <property type="match status" value="1"/>
</dbReference>
<dbReference type="RefSeq" id="WP_371842742.1">
    <property type="nucleotide sequence ID" value="NZ_JBGMEL010000003.1"/>
</dbReference>
<accession>A0ABV4NK27</accession>
<sequence>MELSIYQVDAFAAEVFAGNPAAVCPLDTWLPDALMQRIAEENNLSETAFFAPEGRGGYRLRWFTPEAEVDLCGHATLAAAHVLFKHLSYTRSVIHFETRGGTLKVERSERGYKMRFPSTVPKPINCPQNLADALGITPVQTLAAFDYIVVLDSEAELKRVTPNFTRLAELDLRGVVITAPGDRCDFVSRCFFPKLRVNEDPVTGSAHCELAPYWSRVLGKSTLNAVQLSQRRGVLTCEVVNNEVILIGQAVDYMRGQIIF</sequence>
<dbReference type="PANTHER" id="PTHR13774:SF17">
    <property type="entry name" value="PHENAZINE BIOSYNTHESIS-LIKE DOMAIN-CONTAINING PROTEIN"/>
    <property type="match status" value="1"/>
</dbReference>
<dbReference type="Pfam" id="PF02567">
    <property type="entry name" value="PhzC-PhzF"/>
    <property type="match status" value="1"/>
</dbReference>
<organism evidence="3 4">
    <name type="scientific">Microbulbifer echini</name>
    <dbReference type="NCBI Taxonomy" id="1529067"/>
    <lineage>
        <taxon>Bacteria</taxon>
        <taxon>Pseudomonadati</taxon>
        <taxon>Pseudomonadota</taxon>
        <taxon>Gammaproteobacteria</taxon>
        <taxon>Cellvibrionales</taxon>
        <taxon>Microbulbiferaceae</taxon>
        <taxon>Microbulbifer</taxon>
    </lineage>
</organism>
<evidence type="ECO:0000256" key="1">
    <source>
        <dbReference type="ARBA" id="ARBA00008270"/>
    </source>
</evidence>
<keyword evidence="4" id="KW-1185">Reference proteome</keyword>
<keyword evidence="2" id="KW-0413">Isomerase</keyword>
<dbReference type="EMBL" id="JBGMEL010000003">
    <property type="protein sequence ID" value="MFA0789788.1"/>
    <property type="molecule type" value="Genomic_DNA"/>
</dbReference>
<evidence type="ECO:0000313" key="3">
    <source>
        <dbReference type="EMBL" id="MFA0789788.1"/>
    </source>
</evidence>
<reference evidence="3 4" key="1">
    <citation type="submission" date="2024-08" db="EMBL/GenBank/DDBJ databases">
        <authorList>
            <person name="Ishaq N."/>
        </authorList>
    </citation>
    <scope>NUCLEOTIDE SEQUENCE [LARGE SCALE GENOMIC DNA]</scope>
    <source>
        <strain evidence="3 4">JCM 30400</strain>
    </source>
</reference>
<dbReference type="NCBIfam" id="TIGR00654">
    <property type="entry name" value="PhzF_family"/>
    <property type="match status" value="1"/>
</dbReference>
<proteinExistence type="inferred from homology"/>
<dbReference type="Proteomes" id="UP001569414">
    <property type="component" value="Unassembled WGS sequence"/>
</dbReference>
<dbReference type="SUPFAM" id="SSF54506">
    <property type="entry name" value="Diaminopimelate epimerase-like"/>
    <property type="match status" value="1"/>
</dbReference>
<dbReference type="InterPro" id="IPR003719">
    <property type="entry name" value="Phenazine_PhzF-like"/>
</dbReference>